<feature type="region of interest" description="Disordered" evidence="1">
    <location>
        <begin position="14"/>
        <end position="36"/>
    </location>
</feature>
<reference evidence="4" key="1">
    <citation type="submission" date="2022-10" db="EMBL/GenBank/DDBJ databases">
        <title>Genome assembly of Pristionchus species.</title>
        <authorList>
            <person name="Yoshida K."/>
            <person name="Sommer R.J."/>
        </authorList>
    </citation>
    <scope>NUCLEOTIDE SEQUENCE [LARGE SCALE GENOMIC DNA]</scope>
    <source>
        <strain evidence="4">RS5460</strain>
    </source>
</reference>
<dbReference type="EMBL" id="BTRK01000001">
    <property type="protein sequence ID" value="GMR31012.1"/>
    <property type="molecule type" value="Genomic_DNA"/>
</dbReference>
<feature type="non-terminal residue" evidence="3">
    <location>
        <position position="153"/>
    </location>
</feature>
<comment type="caution">
    <text evidence="3">The sequence shown here is derived from an EMBL/GenBank/DDBJ whole genome shotgun (WGS) entry which is preliminary data.</text>
</comment>
<keyword evidence="4" id="KW-1185">Reference proteome</keyword>
<dbReference type="EMBL" id="BTRK01000001">
    <property type="protein sequence ID" value="GMR31013.1"/>
    <property type="molecule type" value="Genomic_DNA"/>
</dbReference>
<feature type="region of interest" description="Disordered" evidence="1">
    <location>
        <begin position="122"/>
        <end position="153"/>
    </location>
</feature>
<feature type="compositionally biased region" description="Basic and acidic residues" evidence="1">
    <location>
        <begin position="14"/>
        <end position="23"/>
    </location>
</feature>
<evidence type="ECO:0000256" key="1">
    <source>
        <dbReference type="SAM" id="MobiDB-lite"/>
    </source>
</evidence>
<organism evidence="3 4">
    <name type="scientific">Pristionchus mayeri</name>
    <dbReference type="NCBI Taxonomy" id="1317129"/>
    <lineage>
        <taxon>Eukaryota</taxon>
        <taxon>Metazoa</taxon>
        <taxon>Ecdysozoa</taxon>
        <taxon>Nematoda</taxon>
        <taxon>Chromadorea</taxon>
        <taxon>Rhabditida</taxon>
        <taxon>Rhabditina</taxon>
        <taxon>Diplogasteromorpha</taxon>
        <taxon>Diplogasteroidea</taxon>
        <taxon>Neodiplogasteridae</taxon>
        <taxon>Pristionchus</taxon>
    </lineage>
</organism>
<dbReference type="Proteomes" id="UP001328107">
    <property type="component" value="Unassembled WGS sequence"/>
</dbReference>
<sequence>MIFSIQVSWWESKGSTREGERGRSQRRRGWRPTGRTMLTANSRTSTAAAPAQKGLCSSSCGDSSRLPAWSRSWTASPSKLCCACCRQPPTSESEHRMSRRRRKDCFWRSWKEHDCLRRSPIVEPSPSSCHIWSTRRQEMRRSTISSDTPPPPP</sequence>
<gene>
    <name evidence="2" type="ORF">PMAYCL1PPCAC_01207</name>
    <name evidence="3" type="ORF">PMAYCL1PPCAC_01208</name>
</gene>
<dbReference type="AlphaFoldDB" id="A0AAN4YZ04"/>
<evidence type="ECO:0000313" key="3">
    <source>
        <dbReference type="EMBL" id="GMR31013.1"/>
    </source>
</evidence>
<evidence type="ECO:0000313" key="2">
    <source>
        <dbReference type="EMBL" id="GMR31012.1"/>
    </source>
</evidence>
<proteinExistence type="predicted"/>
<name>A0AAN4YZ04_9BILA</name>
<accession>A0AAN4YZ04</accession>
<protein>
    <submittedName>
        <fullName evidence="3">Uncharacterized protein</fullName>
    </submittedName>
</protein>
<evidence type="ECO:0000313" key="4">
    <source>
        <dbReference type="Proteomes" id="UP001328107"/>
    </source>
</evidence>
<reference evidence="3" key="2">
    <citation type="submission" date="2023-06" db="EMBL/GenBank/DDBJ databases">
        <title>Genome assembly of Pristionchus species.</title>
        <authorList>
            <person name="Yoshida K."/>
            <person name="Sommer R.J."/>
        </authorList>
    </citation>
    <scope>NUCLEOTIDE SEQUENCE</scope>
    <source>
        <strain evidence="3 4">RS5460</strain>
    </source>
</reference>